<accession>A0A2K8UA09</accession>
<keyword evidence="3" id="KW-1185">Reference proteome</keyword>
<proteinExistence type="predicted"/>
<reference evidence="2 3" key="1">
    <citation type="submission" date="2017-03" db="EMBL/GenBank/DDBJ databases">
        <title>Complete genome sequence of Candidatus 'Thiodictyon syntrophicum' sp. nov. strain Cad16T, a photolithoautotroph purple sulfur bacterium isolated from an alpine meromictic lake.</title>
        <authorList>
            <person name="Luedin S.M."/>
            <person name="Pothier J.F."/>
            <person name="Danza F."/>
            <person name="Storelli N."/>
            <person name="Wittwer M."/>
            <person name="Tonolla M."/>
        </authorList>
    </citation>
    <scope>NUCLEOTIDE SEQUENCE [LARGE SCALE GENOMIC DNA]</scope>
    <source>
        <strain evidence="2 3">Cad16T</strain>
    </source>
</reference>
<dbReference type="Pfam" id="PF11042">
    <property type="entry name" value="DUF2750"/>
    <property type="match status" value="1"/>
</dbReference>
<dbReference type="Proteomes" id="UP000232638">
    <property type="component" value="Chromosome"/>
</dbReference>
<dbReference type="EMBL" id="CP020370">
    <property type="protein sequence ID" value="AUB82367.1"/>
    <property type="molecule type" value="Genomic_DNA"/>
</dbReference>
<protein>
    <recommendedName>
        <fullName evidence="4">DUF2750 domain-containing protein</fullName>
    </recommendedName>
</protein>
<dbReference type="AlphaFoldDB" id="A0A2K8UA09"/>
<feature type="compositionally biased region" description="Acidic residues" evidence="1">
    <location>
        <begin position="115"/>
        <end position="129"/>
    </location>
</feature>
<evidence type="ECO:0000313" key="3">
    <source>
        <dbReference type="Proteomes" id="UP000232638"/>
    </source>
</evidence>
<organism evidence="2 3">
    <name type="scientific">Candidatus Thiodictyon syntrophicum</name>
    <dbReference type="NCBI Taxonomy" id="1166950"/>
    <lineage>
        <taxon>Bacteria</taxon>
        <taxon>Pseudomonadati</taxon>
        <taxon>Pseudomonadota</taxon>
        <taxon>Gammaproteobacteria</taxon>
        <taxon>Chromatiales</taxon>
        <taxon>Chromatiaceae</taxon>
        <taxon>Thiodictyon</taxon>
    </lineage>
</organism>
<dbReference type="InterPro" id="IPR021284">
    <property type="entry name" value="DUF2750"/>
</dbReference>
<evidence type="ECO:0000313" key="2">
    <source>
        <dbReference type="EMBL" id="AUB82367.1"/>
    </source>
</evidence>
<dbReference type="OrthoDB" id="5916942at2"/>
<feature type="region of interest" description="Disordered" evidence="1">
    <location>
        <begin position="115"/>
        <end position="136"/>
    </location>
</feature>
<name>A0A2K8UA09_9GAMM</name>
<dbReference type="KEGG" id="tsy:THSYN_16380"/>
<sequence>MTDSSVDPQANHDCFVREVRASGLVWGLQSDHGWAVCESVEYEETDVYVFWSTAEQAAIHCTDDWAGYTPASLKLDLFIDTWLAGMSEDGVLVGTNWDAELEGLEVEPSDLAEELLIDEYEEEDDDGPQDDDRDRP</sequence>
<dbReference type="RefSeq" id="WP_100920100.1">
    <property type="nucleotide sequence ID" value="NZ_CP020370.1"/>
</dbReference>
<evidence type="ECO:0008006" key="4">
    <source>
        <dbReference type="Google" id="ProtNLM"/>
    </source>
</evidence>
<evidence type="ECO:0000256" key="1">
    <source>
        <dbReference type="SAM" id="MobiDB-lite"/>
    </source>
</evidence>
<gene>
    <name evidence="2" type="ORF">THSYN_16380</name>
</gene>